<reference evidence="12" key="1">
    <citation type="submission" date="2021-01" db="EMBL/GenBank/DDBJ databases">
        <authorList>
            <consortium name="Genoscope - CEA"/>
            <person name="William W."/>
        </authorList>
    </citation>
    <scope>NUCLEOTIDE SEQUENCE</scope>
</reference>
<evidence type="ECO:0000313" key="12">
    <source>
        <dbReference type="EMBL" id="CAD8167150.1"/>
    </source>
</evidence>
<evidence type="ECO:0000256" key="9">
    <source>
        <dbReference type="ARBA" id="ARBA00023242"/>
    </source>
</evidence>
<feature type="transmembrane region" description="Helical" evidence="10">
    <location>
        <begin position="50"/>
        <end position="72"/>
    </location>
</feature>
<feature type="transmembrane region" description="Helical" evidence="10">
    <location>
        <begin position="395"/>
        <end position="424"/>
    </location>
</feature>
<feature type="transmembrane region" description="Helical" evidence="10">
    <location>
        <begin position="431"/>
        <end position="450"/>
    </location>
</feature>
<keyword evidence="8 10" id="KW-0472">Membrane</keyword>
<keyword evidence="13" id="KW-1185">Reference proteome</keyword>
<evidence type="ECO:0000256" key="6">
    <source>
        <dbReference type="ARBA" id="ARBA00022824"/>
    </source>
</evidence>
<gene>
    <name evidence="12" type="ORF">POCTA_138.1.T0490222</name>
</gene>
<dbReference type="InterPro" id="IPR012430">
    <property type="entry name" value="TMEM43_fam"/>
</dbReference>
<feature type="chain" id="PRO_5035894210" description="Transmembrane protein" evidence="11">
    <location>
        <begin position="25"/>
        <end position="454"/>
    </location>
</feature>
<dbReference type="AlphaFoldDB" id="A0A8S1UPZ0"/>
<feature type="transmembrane region" description="Helical" evidence="10">
    <location>
        <begin position="368"/>
        <end position="389"/>
    </location>
</feature>
<keyword evidence="6" id="KW-0256">Endoplasmic reticulum</keyword>
<evidence type="ECO:0000313" key="13">
    <source>
        <dbReference type="Proteomes" id="UP000683925"/>
    </source>
</evidence>
<keyword evidence="9" id="KW-0539">Nucleus</keyword>
<comment type="caution">
    <text evidence="12">The sequence shown here is derived from an EMBL/GenBank/DDBJ whole genome shotgun (WGS) entry which is preliminary data.</text>
</comment>
<evidence type="ECO:0000256" key="10">
    <source>
        <dbReference type="SAM" id="Phobius"/>
    </source>
</evidence>
<evidence type="ECO:0000256" key="7">
    <source>
        <dbReference type="ARBA" id="ARBA00022989"/>
    </source>
</evidence>
<sequence>MIKFASQNKFVFMLLIFTLQICSSNGIQHLRGHIDTINNKHLTSISHSSGSPFTAITFGGLFIIGAFCMLWYNERRQAITEYRINQAYKECTSVDSAEINPNTNNKLIHTNGNSHTNQLIVDEIFGLQLKDCVKLIRSVEMFQWVRRSRQENNRTIYYYEQIWSSTFHADVGDGYFNDQSKWIVQAEDKINENVYVGAYLITKSLAEQTDANEIINLTSEHAQNVAKYFANQRIFQHFDAQGKEMYFQQEKGRLLNNDLRVSFRTARIGPTTVVSQQQNNTFTPYIIHDKYDQTLNQDGENLENSNPLGILSCCCCCCLCCCQLCKAIEQPLSELNLLYQVVLTQQQVFKKLAEEYACLTLCQRVTGYILMGFGFYLIFYPVTWVVSLVPLIGDFLAAITGFAFFLVSFLISIPFSILTIAFAWLFYHPKYGIALIALSGLIGTGIYFYLKSQQ</sequence>
<evidence type="ECO:0000256" key="4">
    <source>
        <dbReference type="ARBA" id="ARBA00006627"/>
    </source>
</evidence>
<dbReference type="Pfam" id="PF07787">
    <property type="entry name" value="TMEM43"/>
    <property type="match status" value="1"/>
</dbReference>
<organism evidence="12 13">
    <name type="scientific">Paramecium octaurelia</name>
    <dbReference type="NCBI Taxonomy" id="43137"/>
    <lineage>
        <taxon>Eukaryota</taxon>
        <taxon>Sar</taxon>
        <taxon>Alveolata</taxon>
        <taxon>Ciliophora</taxon>
        <taxon>Intramacronucleata</taxon>
        <taxon>Oligohymenophorea</taxon>
        <taxon>Peniculida</taxon>
        <taxon>Parameciidae</taxon>
        <taxon>Paramecium</taxon>
    </lineage>
</organism>
<keyword evidence="11" id="KW-0732">Signal</keyword>
<dbReference type="PANTHER" id="PTHR13416:SF2">
    <property type="entry name" value="TRANSMEMBRANE PROTEIN 43"/>
    <property type="match status" value="1"/>
</dbReference>
<dbReference type="GO" id="GO:0006629">
    <property type="term" value="P:lipid metabolic process"/>
    <property type="evidence" value="ECO:0007669"/>
    <property type="project" value="TreeGrafter"/>
</dbReference>
<evidence type="ECO:0000256" key="2">
    <source>
        <dbReference type="ARBA" id="ARBA00004259"/>
    </source>
</evidence>
<dbReference type="OrthoDB" id="312754at2759"/>
<dbReference type="Proteomes" id="UP000683925">
    <property type="component" value="Unassembled WGS sequence"/>
</dbReference>
<evidence type="ECO:0008006" key="14">
    <source>
        <dbReference type="Google" id="ProtNLM"/>
    </source>
</evidence>
<comment type="similarity">
    <text evidence="4">Belongs to the TMEM43 family.</text>
</comment>
<feature type="signal peptide" evidence="11">
    <location>
        <begin position="1"/>
        <end position="24"/>
    </location>
</feature>
<evidence type="ECO:0000256" key="1">
    <source>
        <dbReference type="ARBA" id="ARBA00004127"/>
    </source>
</evidence>
<dbReference type="GO" id="GO:0071763">
    <property type="term" value="P:nuclear membrane organization"/>
    <property type="evidence" value="ECO:0007669"/>
    <property type="project" value="TreeGrafter"/>
</dbReference>
<comment type="subcellular location">
    <subcellularLocation>
        <location evidence="1">Endomembrane system</location>
        <topology evidence="1">Multi-pass membrane protein</topology>
    </subcellularLocation>
    <subcellularLocation>
        <location evidence="3">Endoplasmic reticulum membrane</location>
    </subcellularLocation>
    <subcellularLocation>
        <location evidence="2">Nucleus envelope</location>
    </subcellularLocation>
</comment>
<evidence type="ECO:0000256" key="11">
    <source>
        <dbReference type="SAM" id="SignalP"/>
    </source>
</evidence>
<accession>A0A8S1UPZ0</accession>
<proteinExistence type="inferred from homology"/>
<dbReference type="OMA" id="LAEEYAC"/>
<evidence type="ECO:0000256" key="5">
    <source>
        <dbReference type="ARBA" id="ARBA00022692"/>
    </source>
</evidence>
<dbReference type="PANTHER" id="PTHR13416">
    <property type="match status" value="1"/>
</dbReference>
<dbReference type="GO" id="GO:0005637">
    <property type="term" value="C:nuclear inner membrane"/>
    <property type="evidence" value="ECO:0007669"/>
    <property type="project" value="TreeGrafter"/>
</dbReference>
<evidence type="ECO:0000256" key="3">
    <source>
        <dbReference type="ARBA" id="ARBA00004586"/>
    </source>
</evidence>
<dbReference type="GO" id="GO:0005789">
    <property type="term" value="C:endoplasmic reticulum membrane"/>
    <property type="evidence" value="ECO:0007669"/>
    <property type="project" value="UniProtKB-SubCell"/>
</dbReference>
<keyword evidence="7 10" id="KW-1133">Transmembrane helix</keyword>
<evidence type="ECO:0000256" key="8">
    <source>
        <dbReference type="ARBA" id="ARBA00023136"/>
    </source>
</evidence>
<dbReference type="EMBL" id="CAJJDP010000049">
    <property type="protein sequence ID" value="CAD8167150.1"/>
    <property type="molecule type" value="Genomic_DNA"/>
</dbReference>
<keyword evidence="5 10" id="KW-0812">Transmembrane</keyword>
<protein>
    <recommendedName>
        <fullName evidence="14">Transmembrane protein</fullName>
    </recommendedName>
</protein>
<name>A0A8S1UPZ0_PAROT</name>